<dbReference type="Proteomes" id="UP001205998">
    <property type="component" value="Unassembled WGS sequence"/>
</dbReference>
<protein>
    <recommendedName>
        <fullName evidence="1">Sperm microtubule inner protein 1 C-terminal domain-containing protein</fullName>
    </recommendedName>
</protein>
<organism evidence="2 3">
    <name type="scientific">Silurus asotus</name>
    <name type="common">Amur catfish</name>
    <name type="synonym">Parasilurus asotus</name>
    <dbReference type="NCBI Taxonomy" id="30991"/>
    <lineage>
        <taxon>Eukaryota</taxon>
        <taxon>Metazoa</taxon>
        <taxon>Chordata</taxon>
        <taxon>Craniata</taxon>
        <taxon>Vertebrata</taxon>
        <taxon>Euteleostomi</taxon>
        <taxon>Actinopterygii</taxon>
        <taxon>Neopterygii</taxon>
        <taxon>Teleostei</taxon>
        <taxon>Ostariophysi</taxon>
        <taxon>Siluriformes</taxon>
        <taxon>Siluridae</taxon>
        <taxon>Silurus</taxon>
    </lineage>
</organism>
<dbReference type="EMBL" id="MU591762">
    <property type="protein sequence ID" value="KAI5607511.1"/>
    <property type="molecule type" value="Genomic_DNA"/>
</dbReference>
<evidence type="ECO:0000313" key="3">
    <source>
        <dbReference type="Proteomes" id="UP001205998"/>
    </source>
</evidence>
<dbReference type="PANTHER" id="PTHR35826:SF5">
    <property type="entry name" value="GENE 45521-RELATED"/>
    <property type="match status" value="1"/>
</dbReference>
<dbReference type="AlphaFoldDB" id="A0AAD5F8K6"/>
<evidence type="ECO:0000259" key="1">
    <source>
        <dbReference type="Pfam" id="PF22589"/>
    </source>
</evidence>
<evidence type="ECO:0000313" key="2">
    <source>
        <dbReference type="EMBL" id="KAI5607511.1"/>
    </source>
</evidence>
<feature type="domain" description="Sperm microtubule inner protein 1 C-terminal" evidence="1">
    <location>
        <begin position="68"/>
        <end position="178"/>
    </location>
</feature>
<comment type="caution">
    <text evidence="2">The sequence shown here is derived from an EMBL/GenBank/DDBJ whole genome shotgun (WGS) entry which is preliminary data.</text>
</comment>
<gene>
    <name evidence="2" type="ORF">C0J50_1822</name>
</gene>
<reference evidence="2" key="1">
    <citation type="submission" date="2018-07" db="EMBL/GenBank/DDBJ databases">
        <title>Comparative genomics of catfishes provides insights into carnivory and benthic adaptation.</title>
        <authorList>
            <person name="Zhang Y."/>
            <person name="Wang D."/>
            <person name="Peng Z."/>
            <person name="Zheng S."/>
            <person name="Shao F."/>
            <person name="Tao W."/>
        </authorList>
    </citation>
    <scope>NUCLEOTIDE SEQUENCE</scope>
    <source>
        <strain evidence="2">Chongqing</strain>
    </source>
</reference>
<dbReference type="Pfam" id="PF22589">
    <property type="entry name" value="SPMIP1"/>
    <property type="match status" value="1"/>
</dbReference>
<dbReference type="InterPro" id="IPR054323">
    <property type="entry name" value="SPMIP1_C"/>
</dbReference>
<proteinExistence type="predicted"/>
<sequence length="184" mass="21606">RLRMRTLLTTQNQNSYRELIMKEAYTRLNWKMKYGKDYPVRFTLPKAKVENPTTAPKVTLPPVVKALEKKNKKKKEEEGEVPRLQNVLTEAPLMKPVSPQTRETLYNGLSTEGKGRSQYLKRRVEKMPEERFEYPLLSSWEYGWRLGDYVHHYKSPVNGRSAVIRSTFYARNDVFNIPSATDHL</sequence>
<dbReference type="PANTHER" id="PTHR35826">
    <property type="entry name" value="PROTEIN ATP6V1FNB-LIKE"/>
    <property type="match status" value="1"/>
</dbReference>
<keyword evidence="3" id="KW-1185">Reference proteome</keyword>
<accession>A0AAD5F8K6</accession>
<feature type="non-terminal residue" evidence="2">
    <location>
        <position position="1"/>
    </location>
</feature>
<feature type="non-terminal residue" evidence="2">
    <location>
        <position position="184"/>
    </location>
</feature>
<name>A0AAD5F8K6_SILAS</name>